<accession>E6U0V3</accession>
<dbReference type="KEGG" id="bco:Bcell_2003"/>
<dbReference type="SUPFAM" id="SSF47384">
    <property type="entry name" value="Homodimeric domain of signal transducing histidine kinase"/>
    <property type="match status" value="1"/>
</dbReference>
<evidence type="ECO:0000256" key="12">
    <source>
        <dbReference type="SAM" id="Coils"/>
    </source>
</evidence>
<dbReference type="FunFam" id="1.10.287.130:FF:000001">
    <property type="entry name" value="Two-component sensor histidine kinase"/>
    <property type="match status" value="1"/>
</dbReference>
<evidence type="ECO:0000256" key="1">
    <source>
        <dbReference type="ARBA" id="ARBA00000085"/>
    </source>
</evidence>
<keyword evidence="11 13" id="KW-0472">Membrane</keyword>
<keyword evidence="8 16" id="KW-0418">Kinase</keyword>
<dbReference type="Gene3D" id="3.30.565.10">
    <property type="entry name" value="Histidine kinase-like ATPase, C-terminal domain"/>
    <property type="match status" value="1"/>
</dbReference>
<dbReference type="Pfam" id="PF00512">
    <property type="entry name" value="HisKA"/>
    <property type="match status" value="1"/>
</dbReference>
<dbReference type="OrthoDB" id="3436at2"/>
<dbReference type="GO" id="GO:0005524">
    <property type="term" value="F:ATP binding"/>
    <property type="evidence" value="ECO:0007669"/>
    <property type="project" value="UniProtKB-KW"/>
</dbReference>
<keyword evidence="6" id="KW-0808">Transferase</keyword>
<dbReference type="SMART" id="SM00388">
    <property type="entry name" value="HisKA"/>
    <property type="match status" value="1"/>
</dbReference>
<dbReference type="HOGENOM" id="CLU_000445_89_6_9"/>
<dbReference type="Gene3D" id="1.10.287.130">
    <property type="match status" value="1"/>
</dbReference>
<evidence type="ECO:0000313" key="17">
    <source>
        <dbReference type="Proteomes" id="UP000001401"/>
    </source>
</evidence>
<dbReference type="SMART" id="SM00387">
    <property type="entry name" value="HATPase_c"/>
    <property type="match status" value="1"/>
</dbReference>
<keyword evidence="12" id="KW-0175">Coiled coil</keyword>
<evidence type="ECO:0000256" key="4">
    <source>
        <dbReference type="ARBA" id="ARBA00022475"/>
    </source>
</evidence>
<evidence type="ECO:0000259" key="15">
    <source>
        <dbReference type="PROSITE" id="PS50885"/>
    </source>
</evidence>
<dbReference type="InterPro" id="IPR036097">
    <property type="entry name" value="HisK_dim/P_sf"/>
</dbReference>
<dbReference type="Pfam" id="PF02518">
    <property type="entry name" value="HATPase_c"/>
    <property type="match status" value="1"/>
</dbReference>
<evidence type="ECO:0000256" key="3">
    <source>
        <dbReference type="ARBA" id="ARBA00012438"/>
    </source>
</evidence>
<evidence type="ECO:0000256" key="11">
    <source>
        <dbReference type="ARBA" id="ARBA00023136"/>
    </source>
</evidence>
<dbReference type="SMART" id="SM00304">
    <property type="entry name" value="HAMP"/>
    <property type="match status" value="1"/>
</dbReference>
<dbReference type="FunFam" id="3.30.565.10:FF:000006">
    <property type="entry name" value="Sensor histidine kinase WalK"/>
    <property type="match status" value="1"/>
</dbReference>
<dbReference type="SUPFAM" id="SSF158472">
    <property type="entry name" value="HAMP domain-like"/>
    <property type="match status" value="1"/>
</dbReference>
<dbReference type="InterPro" id="IPR050351">
    <property type="entry name" value="BphY/WalK/GraS-like"/>
</dbReference>
<dbReference type="STRING" id="649639.Bcell_2003"/>
<dbReference type="InterPro" id="IPR036890">
    <property type="entry name" value="HATPase_C_sf"/>
</dbReference>
<keyword evidence="9" id="KW-0067">ATP-binding</keyword>
<gene>
    <name evidence="16" type="ordered locus">Bcell_2003</name>
</gene>
<evidence type="ECO:0000256" key="2">
    <source>
        <dbReference type="ARBA" id="ARBA00004651"/>
    </source>
</evidence>
<dbReference type="Gene3D" id="3.30.450.20">
    <property type="entry name" value="PAS domain"/>
    <property type="match status" value="1"/>
</dbReference>
<comment type="subcellular location">
    <subcellularLocation>
        <location evidence="2">Cell membrane</location>
        <topology evidence="2">Multi-pass membrane protein</topology>
    </subcellularLocation>
</comment>
<evidence type="ECO:0000259" key="14">
    <source>
        <dbReference type="PROSITE" id="PS50109"/>
    </source>
</evidence>
<dbReference type="PANTHER" id="PTHR42878">
    <property type="entry name" value="TWO-COMPONENT HISTIDINE KINASE"/>
    <property type="match status" value="1"/>
</dbReference>
<name>E6U0V3_EVAC2</name>
<evidence type="ECO:0000256" key="6">
    <source>
        <dbReference type="ARBA" id="ARBA00022679"/>
    </source>
</evidence>
<dbReference type="PANTHER" id="PTHR42878:SF7">
    <property type="entry name" value="SENSOR HISTIDINE KINASE GLRK"/>
    <property type="match status" value="1"/>
</dbReference>
<dbReference type="Gene3D" id="1.10.8.500">
    <property type="entry name" value="HAMP domain in histidine kinase"/>
    <property type="match status" value="1"/>
</dbReference>
<dbReference type="PROSITE" id="PS50885">
    <property type="entry name" value="HAMP"/>
    <property type="match status" value="1"/>
</dbReference>
<evidence type="ECO:0000256" key="5">
    <source>
        <dbReference type="ARBA" id="ARBA00022553"/>
    </source>
</evidence>
<proteinExistence type="predicted"/>
<keyword evidence="4" id="KW-1003">Cell membrane</keyword>
<dbReference type="InterPro" id="IPR003661">
    <property type="entry name" value="HisK_dim/P_dom"/>
</dbReference>
<keyword evidence="10" id="KW-0902">Two-component regulatory system</keyword>
<dbReference type="Proteomes" id="UP000001401">
    <property type="component" value="Chromosome"/>
</dbReference>
<keyword evidence="7" id="KW-0547">Nucleotide-binding</keyword>
<feature type="domain" description="Histidine kinase" evidence="14">
    <location>
        <begin position="260"/>
        <end position="478"/>
    </location>
</feature>
<feature type="transmembrane region" description="Helical" evidence="13">
    <location>
        <begin position="170"/>
        <end position="191"/>
    </location>
</feature>
<keyword evidence="17" id="KW-1185">Reference proteome</keyword>
<dbReference type="SUPFAM" id="SSF55874">
    <property type="entry name" value="ATPase domain of HSP90 chaperone/DNA topoisomerase II/histidine kinase"/>
    <property type="match status" value="1"/>
</dbReference>
<reference evidence="16" key="1">
    <citation type="submission" date="2010-12" db="EMBL/GenBank/DDBJ databases">
        <title>Complete sequence of Bacillus cellulosilyticus DSM 2522.</title>
        <authorList>
            <consortium name="US DOE Joint Genome Institute"/>
            <person name="Lucas S."/>
            <person name="Copeland A."/>
            <person name="Lapidus A."/>
            <person name="Cheng J.-F."/>
            <person name="Bruce D."/>
            <person name="Goodwin L."/>
            <person name="Pitluck S."/>
            <person name="Chertkov O."/>
            <person name="Detter J.C."/>
            <person name="Han C."/>
            <person name="Tapia R."/>
            <person name="Land M."/>
            <person name="Hauser L."/>
            <person name="Jeffries C."/>
            <person name="Kyrpides N."/>
            <person name="Ivanova N."/>
            <person name="Mikhailova N."/>
            <person name="Brumm P."/>
            <person name="Mead D."/>
            <person name="Woyke T."/>
        </authorList>
    </citation>
    <scope>NUCLEOTIDE SEQUENCE [LARGE SCALE GENOMIC DNA]</scope>
    <source>
        <strain evidence="16">DSM 2522</strain>
    </source>
</reference>
<dbReference type="PRINTS" id="PR00344">
    <property type="entry name" value="BCTRLSENSOR"/>
</dbReference>
<dbReference type="AlphaFoldDB" id="E6U0V3"/>
<dbReference type="InterPro" id="IPR003660">
    <property type="entry name" value="HAMP_dom"/>
</dbReference>
<evidence type="ECO:0000256" key="9">
    <source>
        <dbReference type="ARBA" id="ARBA00022840"/>
    </source>
</evidence>
<evidence type="ECO:0000256" key="8">
    <source>
        <dbReference type="ARBA" id="ARBA00022777"/>
    </source>
</evidence>
<comment type="catalytic activity">
    <reaction evidence="1">
        <text>ATP + protein L-histidine = ADP + protein N-phospho-L-histidine.</text>
        <dbReference type="EC" id="2.7.13.3"/>
    </reaction>
</comment>
<dbReference type="Pfam" id="PF00672">
    <property type="entry name" value="HAMP"/>
    <property type="match status" value="1"/>
</dbReference>
<dbReference type="CDD" id="cd06225">
    <property type="entry name" value="HAMP"/>
    <property type="match status" value="1"/>
</dbReference>
<dbReference type="InterPro" id="IPR004358">
    <property type="entry name" value="Sig_transdc_His_kin-like_C"/>
</dbReference>
<dbReference type="GO" id="GO:0005886">
    <property type="term" value="C:plasma membrane"/>
    <property type="evidence" value="ECO:0007669"/>
    <property type="project" value="UniProtKB-SubCell"/>
</dbReference>
<feature type="transmembrane region" description="Helical" evidence="13">
    <location>
        <begin position="12"/>
        <end position="31"/>
    </location>
</feature>
<feature type="coiled-coil region" evidence="12">
    <location>
        <begin position="226"/>
        <end position="253"/>
    </location>
</feature>
<evidence type="ECO:0000313" key="16">
    <source>
        <dbReference type="EMBL" id="ADU30265.1"/>
    </source>
</evidence>
<dbReference type="GO" id="GO:0030295">
    <property type="term" value="F:protein kinase activator activity"/>
    <property type="evidence" value="ECO:0007669"/>
    <property type="project" value="TreeGrafter"/>
</dbReference>
<dbReference type="GO" id="GO:0007234">
    <property type="term" value="P:osmosensory signaling via phosphorelay pathway"/>
    <property type="evidence" value="ECO:0007669"/>
    <property type="project" value="TreeGrafter"/>
</dbReference>
<feature type="domain" description="HAMP" evidence="15">
    <location>
        <begin position="191"/>
        <end position="245"/>
    </location>
</feature>
<dbReference type="InterPro" id="IPR005467">
    <property type="entry name" value="His_kinase_dom"/>
</dbReference>
<organism evidence="16 17">
    <name type="scientific">Evansella cellulosilytica (strain ATCC 21833 / DSM 2522 / FERM P-1141 / JCM 9156 / N-4)</name>
    <name type="common">Bacillus cellulosilyticus</name>
    <dbReference type="NCBI Taxonomy" id="649639"/>
    <lineage>
        <taxon>Bacteria</taxon>
        <taxon>Bacillati</taxon>
        <taxon>Bacillota</taxon>
        <taxon>Bacilli</taxon>
        <taxon>Bacillales</taxon>
        <taxon>Bacillaceae</taxon>
        <taxon>Evansella</taxon>
    </lineage>
</organism>
<evidence type="ECO:0000256" key="10">
    <source>
        <dbReference type="ARBA" id="ARBA00023012"/>
    </source>
</evidence>
<dbReference type="eggNOG" id="COG5002">
    <property type="taxonomic scope" value="Bacteria"/>
</dbReference>
<dbReference type="CDD" id="cd00082">
    <property type="entry name" value="HisKA"/>
    <property type="match status" value="1"/>
</dbReference>
<dbReference type="InterPro" id="IPR003594">
    <property type="entry name" value="HATPase_dom"/>
</dbReference>
<protein>
    <recommendedName>
        <fullName evidence="3">histidine kinase</fullName>
        <ecNumber evidence="3">2.7.13.3</ecNumber>
    </recommendedName>
</protein>
<dbReference type="PROSITE" id="PS50109">
    <property type="entry name" value="HIS_KIN"/>
    <property type="match status" value="1"/>
</dbReference>
<evidence type="ECO:0000256" key="7">
    <source>
        <dbReference type="ARBA" id="ARBA00022741"/>
    </source>
</evidence>
<dbReference type="GO" id="GO:0000156">
    <property type="term" value="F:phosphorelay response regulator activity"/>
    <property type="evidence" value="ECO:0007669"/>
    <property type="project" value="TreeGrafter"/>
</dbReference>
<keyword evidence="5" id="KW-0597">Phosphoprotein</keyword>
<keyword evidence="13" id="KW-1133">Transmembrane helix</keyword>
<dbReference type="RefSeq" id="WP_013488601.1">
    <property type="nucleotide sequence ID" value="NC_014829.1"/>
</dbReference>
<evidence type="ECO:0000256" key="13">
    <source>
        <dbReference type="SAM" id="Phobius"/>
    </source>
</evidence>
<keyword evidence="13" id="KW-0812">Transmembrane</keyword>
<sequence length="483" mass="55100">MKWINQSLFRRLLISYLFIFILGFGIIGIVISTSSKDYLTDQKRQEMLQQAGSINGAIYHSEVVTPEVLLTIEQLGEFSNSNIWLFDDSGQIVATSSRQDIFVGEPISDDLLKEIMDGQNRIQVMDIEGEERPMLSVIVPWGSNEQIHGGIILHSPIAGINSTIRNIREIVQWAIIGGLIIVTILVSYLSWSISKPLKKVEEATNEIALGNYSKRVEHDNQFSDEISELIKSFNRMAEKLNTIENERGTLEKRRNDFIANISHELRTPLTAMKGFLEALQDGLVKDTESQQKYYAIMYRETEYLNHLVNDLMDLIKLERQDISLDLYCVHLQEIIRKVALNLQPSIESRNNDIIIDAPDNIPPVIGDSIRLEQIFKNIIHNANKFTENGSITIKLEEHCKDNVCVKISDNGIGIPSYDVKRIWERFFKVDRVRQKKERGTGLGLAIVKELVQLHHGEITVESELGVGTTFTIFFPTQRKKGYE</sequence>
<dbReference type="EMBL" id="CP002394">
    <property type="protein sequence ID" value="ADU30265.1"/>
    <property type="molecule type" value="Genomic_DNA"/>
</dbReference>
<dbReference type="EC" id="2.7.13.3" evidence="3"/>
<dbReference type="GO" id="GO:0000155">
    <property type="term" value="F:phosphorelay sensor kinase activity"/>
    <property type="evidence" value="ECO:0007669"/>
    <property type="project" value="InterPro"/>
</dbReference>